<dbReference type="EMBL" id="CP058579">
    <property type="protein sequence ID" value="QLG64105.1"/>
    <property type="molecule type" value="Genomic_DNA"/>
</dbReference>
<dbReference type="OrthoDB" id="6763at2157"/>
<evidence type="ECO:0000313" key="1">
    <source>
        <dbReference type="EMBL" id="QLG64105.1"/>
    </source>
</evidence>
<reference evidence="1 2" key="1">
    <citation type="submission" date="2020-06" db="EMBL/GenBank/DDBJ databases">
        <title>NJ-3-1, isolated from saline soil.</title>
        <authorList>
            <person name="Cui H.L."/>
            <person name="Shi X."/>
        </authorList>
    </citation>
    <scope>NUCLEOTIDE SEQUENCE [LARGE SCALE GENOMIC DNA]</scope>
    <source>
        <strain evidence="1 2">NJ-3-1</strain>
    </source>
</reference>
<dbReference type="InterPro" id="IPR038695">
    <property type="entry name" value="Saro_0823-like_sf"/>
</dbReference>
<dbReference type="KEGG" id="halu:HUG12_17705"/>
<dbReference type="InterPro" id="IPR003795">
    <property type="entry name" value="DUF192"/>
</dbReference>
<dbReference type="PANTHER" id="PTHR37953:SF1">
    <property type="entry name" value="UPF0127 PROTEIN MJ1496"/>
    <property type="match status" value="1"/>
</dbReference>
<dbReference type="PANTHER" id="PTHR37953">
    <property type="entry name" value="UPF0127 PROTEIN MJ1496"/>
    <property type="match status" value="1"/>
</dbReference>
<gene>
    <name evidence="1" type="ORF">HUG12_17705</name>
</gene>
<evidence type="ECO:0000313" key="2">
    <source>
        <dbReference type="Proteomes" id="UP000509626"/>
    </source>
</evidence>
<keyword evidence="2" id="KW-1185">Reference proteome</keyword>
<dbReference type="AlphaFoldDB" id="A0A7D5QNI0"/>
<organism evidence="1 2">
    <name type="scientific">Halorarum salinum</name>
    <dbReference type="NCBI Taxonomy" id="2743089"/>
    <lineage>
        <taxon>Archaea</taxon>
        <taxon>Methanobacteriati</taxon>
        <taxon>Methanobacteriota</taxon>
        <taxon>Stenosarchaea group</taxon>
        <taxon>Halobacteria</taxon>
        <taxon>Halobacteriales</taxon>
        <taxon>Haloferacaceae</taxon>
        <taxon>Halorarum</taxon>
    </lineage>
</organism>
<dbReference type="Gene3D" id="2.60.120.1140">
    <property type="entry name" value="Protein of unknown function DUF192"/>
    <property type="match status" value="1"/>
</dbReference>
<accession>A0A7D5QNI0</accession>
<sequence length="136" mass="15016">MQTGEYERTTVTAVDANGTELATVDMRVADTYSKRYTGLSDTESLPEGEGMLFVHDGEGQHDYVMRDMDFPIDIVFVAENGTVTRIHNAELPPEGTSGGDLTRYSGTGKYVLEVPYCYTNRTGIDEGDRIVVEGDY</sequence>
<protein>
    <submittedName>
        <fullName evidence="1">DUF192 domain-containing protein</fullName>
    </submittedName>
</protein>
<name>A0A7D5QNI0_9EURY</name>
<proteinExistence type="predicted"/>
<dbReference type="Pfam" id="PF02643">
    <property type="entry name" value="DUF192"/>
    <property type="match status" value="1"/>
</dbReference>
<dbReference type="Proteomes" id="UP000509626">
    <property type="component" value="Chromosome"/>
</dbReference>